<evidence type="ECO:0000256" key="5">
    <source>
        <dbReference type="ARBA" id="ARBA00039514"/>
    </source>
</evidence>
<dbReference type="Gene3D" id="2.130.10.10">
    <property type="entry name" value="YVTN repeat-like/Quinoprotein amine dehydrogenase"/>
    <property type="match status" value="1"/>
</dbReference>
<keyword evidence="3" id="KW-0677">Repeat</keyword>
<dbReference type="Proteomes" id="UP001150538">
    <property type="component" value="Unassembled WGS sequence"/>
</dbReference>
<dbReference type="InterPro" id="IPR050505">
    <property type="entry name" value="WDR55/POC1"/>
</dbReference>
<evidence type="ECO:0000256" key="4">
    <source>
        <dbReference type="ARBA" id="ARBA00039238"/>
    </source>
</evidence>
<proteinExistence type="inferred from homology"/>
<evidence type="ECO:0000313" key="9">
    <source>
        <dbReference type="Proteomes" id="UP001150538"/>
    </source>
</evidence>
<feature type="compositionally biased region" description="Basic and acidic residues" evidence="7">
    <location>
        <begin position="337"/>
        <end position="356"/>
    </location>
</feature>
<organism evidence="8 9">
    <name type="scientific">Mycoemilia scoparia</name>
    <dbReference type="NCBI Taxonomy" id="417184"/>
    <lineage>
        <taxon>Eukaryota</taxon>
        <taxon>Fungi</taxon>
        <taxon>Fungi incertae sedis</taxon>
        <taxon>Zoopagomycota</taxon>
        <taxon>Kickxellomycotina</taxon>
        <taxon>Kickxellomycetes</taxon>
        <taxon>Kickxellales</taxon>
        <taxon>Kickxellaceae</taxon>
        <taxon>Mycoemilia</taxon>
    </lineage>
</organism>
<feature type="repeat" description="WD" evidence="6">
    <location>
        <begin position="79"/>
        <end position="119"/>
    </location>
</feature>
<dbReference type="PANTHER" id="PTHR44019">
    <property type="entry name" value="WD REPEAT-CONTAINING PROTEIN 55"/>
    <property type="match status" value="1"/>
</dbReference>
<sequence>MPKDVENEDAGPIIPVPKSIRFKEHCLDVAFNPGNDLIATSLITGHVFLVDGEDLYTASKDKSWKVLDLETGKEKYHEQEAHNKAVNIIKPVNEQIIATGDDDGCVKLWDIRQNKQAFEYKEHVDFISDMAFNDQKRHLLATSGDGCLSVYDVRKSKPFDVSDNQDDELLSVALMMNGKKVITGTQGGVLGIFSYGMFGDVTDRFPGHPQSIDTICKLSEDMMVTGSSDGILRIIRIFPNKLLGVAGEHGEFPIEKVVLSWDQNYLASCSHDNTVKFWDIAYMFNEEEEDGEEGDDNKNSDKGEDEDGGNDDDSEDLDAIISEFKQRDAIELQNKQKGKDKDDSEGDNEGKPDQTKEQQQQQQLKRSSENDETKDQDDSEDDSDDGDDSGAEESKKKKKRKKHQERNKVKNAKKQQNNKFFSDL</sequence>
<dbReference type="PROSITE" id="PS00678">
    <property type="entry name" value="WD_REPEATS_1"/>
    <property type="match status" value="2"/>
</dbReference>
<evidence type="ECO:0000256" key="1">
    <source>
        <dbReference type="ARBA" id="ARBA00007625"/>
    </source>
</evidence>
<keyword evidence="9" id="KW-1185">Reference proteome</keyword>
<evidence type="ECO:0000256" key="2">
    <source>
        <dbReference type="ARBA" id="ARBA00022574"/>
    </source>
</evidence>
<comment type="similarity">
    <text evidence="1">Belongs to the WD repeat WDR55 family.</text>
</comment>
<evidence type="ECO:0000313" key="8">
    <source>
        <dbReference type="EMBL" id="KAJ1916295.1"/>
    </source>
</evidence>
<accession>A0A9W8DSR7</accession>
<dbReference type="EMBL" id="JANBPU010000108">
    <property type="protein sequence ID" value="KAJ1916295.1"/>
    <property type="molecule type" value="Genomic_DNA"/>
</dbReference>
<dbReference type="AlphaFoldDB" id="A0A9W8DSR7"/>
<dbReference type="Pfam" id="PF24796">
    <property type="entry name" value="WDR55"/>
    <property type="match status" value="1"/>
</dbReference>
<evidence type="ECO:0000256" key="3">
    <source>
        <dbReference type="ARBA" id="ARBA00022737"/>
    </source>
</evidence>
<feature type="compositionally biased region" description="Low complexity" evidence="7">
    <location>
        <begin position="414"/>
        <end position="424"/>
    </location>
</feature>
<dbReference type="InterPro" id="IPR019775">
    <property type="entry name" value="WD40_repeat_CS"/>
</dbReference>
<feature type="compositionally biased region" description="Acidic residues" evidence="7">
    <location>
        <begin position="374"/>
        <end position="391"/>
    </location>
</feature>
<dbReference type="InterPro" id="IPR001680">
    <property type="entry name" value="WD40_rpt"/>
</dbReference>
<gene>
    <name evidence="8" type="ORF">H4219_003863</name>
</gene>
<feature type="repeat" description="WD" evidence="6">
    <location>
        <begin position="262"/>
        <end position="280"/>
    </location>
</feature>
<dbReference type="PROSITE" id="PS50082">
    <property type="entry name" value="WD_REPEATS_2"/>
    <property type="match status" value="3"/>
</dbReference>
<dbReference type="SUPFAM" id="SSF50978">
    <property type="entry name" value="WD40 repeat-like"/>
    <property type="match status" value="1"/>
</dbReference>
<reference evidence="8" key="1">
    <citation type="submission" date="2022-07" db="EMBL/GenBank/DDBJ databases">
        <title>Phylogenomic reconstructions and comparative analyses of Kickxellomycotina fungi.</title>
        <authorList>
            <person name="Reynolds N.K."/>
            <person name="Stajich J.E."/>
            <person name="Barry K."/>
            <person name="Grigoriev I.V."/>
            <person name="Crous P."/>
            <person name="Smith M.E."/>
        </authorList>
    </citation>
    <scope>NUCLEOTIDE SEQUENCE</scope>
    <source>
        <strain evidence="8">NBRC 100468</strain>
    </source>
</reference>
<dbReference type="InterPro" id="IPR036322">
    <property type="entry name" value="WD40_repeat_dom_sf"/>
</dbReference>
<dbReference type="InterPro" id="IPR015943">
    <property type="entry name" value="WD40/YVTN_repeat-like_dom_sf"/>
</dbReference>
<feature type="repeat" description="WD" evidence="6">
    <location>
        <begin position="120"/>
        <end position="161"/>
    </location>
</feature>
<evidence type="ECO:0000256" key="7">
    <source>
        <dbReference type="SAM" id="MobiDB-lite"/>
    </source>
</evidence>
<feature type="compositionally biased region" description="Acidic residues" evidence="7">
    <location>
        <begin position="303"/>
        <end position="318"/>
    </location>
</feature>
<keyword evidence="2 6" id="KW-0853">WD repeat</keyword>
<feature type="compositionally biased region" description="Basic residues" evidence="7">
    <location>
        <begin position="396"/>
        <end position="413"/>
    </location>
</feature>
<dbReference type="SMART" id="SM00320">
    <property type="entry name" value="WD40"/>
    <property type="match status" value="6"/>
</dbReference>
<dbReference type="PANTHER" id="PTHR44019:SF20">
    <property type="entry name" value="WD REPEAT-CONTAINING PROTEIN 55"/>
    <property type="match status" value="1"/>
</dbReference>
<name>A0A9W8DSR7_9FUNG</name>
<dbReference type="OrthoDB" id="2288928at2759"/>
<comment type="caution">
    <text evidence="8">The sequence shown here is derived from an EMBL/GenBank/DDBJ whole genome shotgun (WGS) entry which is preliminary data.</text>
</comment>
<evidence type="ECO:0000256" key="6">
    <source>
        <dbReference type="PROSITE-ProRule" id="PRU00221"/>
    </source>
</evidence>
<protein>
    <recommendedName>
        <fullName evidence="4">WD repeat-containing protein JIP5</fullName>
    </recommendedName>
    <alternativeName>
        <fullName evidence="5">WD repeat-containing protein jip5</fullName>
    </alternativeName>
</protein>
<feature type="region of interest" description="Disordered" evidence="7">
    <location>
        <begin position="287"/>
        <end position="424"/>
    </location>
</feature>